<dbReference type="PANTHER" id="PTHR43156:SF2">
    <property type="entry name" value="STAGE II SPORULATION PROTEIN E"/>
    <property type="match status" value="1"/>
</dbReference>
<dbReference type="AlphaFoldDB" id="A0A7C9TR61"/>
<evidence type="ECO:0000313" key="5">
    <source>
        <dbReference type="Proteomes" id="UP000479756"/>
    </source>
</evidence>
<comment type="caution">
    <text evidence="4">The sequence shown here is derived from an EMBL/GenBank/DDBJ whole genome shotgun (WGS) entry which is preliminary data.</text>
</comment>
<keyword evidence="2" id="KW-0597">Phosphoprotein</keyword>
<dbReference type="Pfam" id="PF00072">
    <property type="entry name" value="Response_reg"/>
    <property type="match status" value="1"/>
</dbReference>
<dbReference type="RefSeq" id="WP_163474016.1">
    <property type="nucleotide sequence ID" value="NZ_JAAGWZ010000003.1"/>
</dbReference>
<dbReference type="InterPro" id="IPR001932">
    <property type="entry name" value="PPM-type_phosphatase-like_dom"/>
</dbReference>
<proteinExistence type="predicted"/>
<dbReference type="Proteomes" id="UP000479756">
    <property type="component" value="Unassembled WGS sequence"/>
</dbReference>
<dbReference type="EMBL" id="JAAGWZ010000003">
    <property type="protein sequence ID" value="NEM91957.1"/>
    <property type="molecule type" value="Genomic_DNA"/>
</dbReference>
<evidence type="ECO:0000313" key="4">
    <source>
        <dbReference type="EMBL" id="NEM91957.1"/>
    </source>
</evidence>
<dbReference type="SUPFAM" id="SSF81606">
    <property type="entry name" value="PP2C-like"/>
    <property type="match status" value="1"/>
</dbReference>
<dbReference type="InterPro" id="IPR052016">
    <property type="entry name" value="Bact_Sigma-Reg"/>
</dbReference>
<evidence type="ECO:0000256" key="1">
    <source>
        <dbReference type="ARBA" id="ARBA00022801"/>
    </source>
</evidence>
<evidence type="ECO:0000256" key="2">
    <source>
        <dbReference type="PROSITE-ProRule" id="PRU00169"/>
    </source>
</evidence>
<dbReference type="CDD" id="cd17536">
    <property type="entry name" value="REC_YesN-like"/>
    <property type="match status" value="1"/>
</dbReference>
<keyword evidence="5" id="KW-1185">Reference proteome</keyword>
<dbReference type="InterPro" id="IPR001789">
    <property type="entry name" value="Sig_transdc_resp-reg_receiver"/>
</dbReference>
<dbReference type="SMART" id="SM00331">
    <property type="entry name" value="PP2C_SIG"/>
    <property type="match status" value="1"/>
</dbReference>
<protein>
    <submittedName>
        <fullName evidence="4">Response regulator</fullName>
    </submittedName>
</protein>
<organism evidence="4 5">
    <name type="scientific">Galbitalea soli</name>
    <dbReference type="NCBI Taxonomy" id="1268042"/>
    <lineage>
        <taxon>Bacteria</taxon>
        <taxon>Bacillati</taxon>
        <taxon>Actinomycetota</taxon>
        <taxon>Actinomycetes</taxon>
        <taxon>Micrococcales</taxon>
        <taxon>Microbacteriaceae</taxon>
        <taxon>Galbitalea</taxon>
    </lineage>
</organism>
<dbReference type="GO" id="GO:0016791">
    <property type="term" value="F:phosphatase activity"/>
    <property type="evidence" value="ECO:0007669"/>
    <property type="project" value="TreeGrafter"/>
</dbReference>
<dbReference type="PROSITE" id="PS50110">
    <property type="entry name" value="RESPONSE_REGULATORY"/>
    <property type="match status" value="1"/>
</dbReference>
<sequence length="363" mass="38985">MNDISFRALVVDDDADIVQYVRTVLERRANCEVMTAPNPLVALDLVADFLPDVVVTDIEMPGMTGLDLITRLRELRPELPVIVMTAHITLDYAMKALRNQANELLTKPIASADLVAAVSRLAAEFRATNELDQERQRASEVQRSLLPKQALQVTGYDIAGGCSPARTVGGDFFDWYQQGDGVIFTLADVMGKGTGAAIIASAVRAVLRSESSENLAASVEAVAESLADDLEQAGSFFTLFHARLDPASGEVRYVDAGHGLTVVVRANGGMDRLATGSFPIGMGLELGWREHRVRLAPGDTLVSVSDGVLELFDGTLESLDHLEGIIRDSATAQGIVDELEVLRGELPVDDVTAVVVRAAWTSA</sequence>
<dbReference type="InterPro" id="IPR036457">
    <property type="entry name" value="PPM-type-like_dom_sf"/>
</dbReference>
<dbReference type="InterPro" id="IPR011006">
    <property type="entry name" value="CheY-like_superfamily"/>
</dbReference>
<dbReference type="PANTHER" id="PTHR43156">
    <property type="entry name" value="STAGE II SPORULATION PROTEIN E-RELATED"/>
    <property type="match status" value="1"/>
</dbReference>
<dbReference type="SUPFAM" id="SSF52172">
    <property type="entry name" value="CheY-like"/>
    <property type="match status" value="1"/>
</dbReference>
<feature type="domain" description="Response regulatory" evidence="3">
    <location>
        <begin position="7"/>
        <end position="122"/>
    </location>
</feature>
<dbReference type="Gene3D" id="3.40.50.2300">
    <property type="match status" value="1"/>
</dbReference>
<name>A0A7C9TR61_9MICO</name>
<feature type="modified residue" description="4-aspartylphosphate" evidence="2">
    <location>
        <position position="57"/>
    </location>
</feature>
<dbReference type="Pfam" id="PF07228">
    <property type="entry name" value="SpoIIE"/>
    <property type="match status" value="1"/>
</dbReference>
<dbReference type="Gene3D" id="3.60.40.10">
    <property type="entry name" value="PPM-type phosphatase domain"/>
    <property type="match status" value="1"/>
</dbReference>
<accession>A0A7C9TR61</accession>
<dbReference type="GO" id="GO:0000160">
    <property type="term" value="P:phosphorelay signal transduction system"/>
    <property type="evidence" value="ECO:0007669"/>
    <property type="project" value="InterPro"/>
</dbReference>
<keyword evidence="1" id="KW-0378">Hydrolase</keyword>
<evidence type="ECO:0000259" key="3">
    <source>
        <dbReference type="PROSITE" id="PS50110"/>
    </source>
</evidence>
<dbReference type="SMART" id="SM00448">
    <property type="entry name" value="REC"/>
    <property type="match status" value="1"/>
</dbReference>
<reference evidence="4 5" key="1">
    <citation type="journal article" date="2014" name="Int. J. Syst. Evol. Microbiol.">
        <title>Description of Galbitalea soli gen. nov., sp. nov., and Frondihabitans sucicola sp. nov.</title>
        <authorList>
            <person name="Kim S.J."/>
            <person name="Lim J.M."/>
            <person name="Ahn J.H."/>
            <person name="Weon H.Y."/>
            <person name="Hamada M."/>
            <person name="Suzuki K."/>
            <person name="Ahn T.Y."/>
            <person name="Kwon S.W."/>
        </authorList>
    </citation>
    <scope>NUCLEOTIDE SEQUENCE [LARGE SCALE GENOMIC DNA]</scope>
    <source>
        <strain evidence="4 5">NBRC 108727</strain>
    </source>
</reference>
<gene>
    <name evidence="4" type="ORF">G3T37_11380</name>
</gene>